<comment type="function">
    <text evidence="2">Catalyzes the addition of meso-diaminopimelic acid to the nucleotide precursor UDP-N-acetylmuramoyl-L-alanyl-D-glutamate (UMAG) in the biosynthesis of bacterial cell-wall peptidoglycan.</text>
</comment>
<dbReference type="GO" id="GO:0051301">
    <property type="term" value="P:cell division"/>
    <property type="evidence" value="ECO:0007669"/>
    <property type="project" value="UniProtKB-KW"/>
</dbReference>
<feature type="binding site" evidence="2">
    <location>
        <position position="471"/>
    </location>
    <ligand>
        <name>meso-2,6-diaminopimelate</name>
        <dbReference type="ChEBI" id="CHEBI:57791"/>
    </ligand>
</feature>
<feature type="modified residue" description="N6-carboxylysine" evidence="2">
    <location>
        <position position="228"/>
    </location>
</feature>
<keyword evidence="2" id="KW-0963">Cytoplasm</keyword>
<feature type="binding site" evidence="2">
    <location>
        <position position="392"/>
    </location>
    <ligand>
        <name>meso-2,6-diaminopimelate</name>
        <dbReference type="ChEBI" id="CHEBI:57791"/>
    </ligand>
</feature>
<keyword evidence="2 6" id="KW-0436">Ligase</keyword>
<evidence type="ECO:0000256" key="2">
    <source>
        <dbReference type="HAMAP-Rule" id="MF_00208"/>
    </source>
</evidence>
<comment type="catalytic activity">
    <reaction evidence="2">
        <text>UDP-N-acetyl-alpha-D-muramoyl-L-alanyl-D-glutamate + meso-2,6-diaminopimelate + ATP = UDP-N-acetyl-alpha-D-muramoyl-L-alanyl-gamma-D-glutamyl-meso-2,6-diaminopimelate + ADP + phosphate + H(+)</text>
        <dbReference type="Rhea" id="RHEA:23676"/>
        <dbReference type="ChEBI" id="CHEBI:15378"/>
        <dbReference type="ChEBI" id="CHEBI:30616"/>
        <dbReference type="ChEBI" id="CHEBI:43474"/>
        <dbReference type="ChEBI" id="CHEBI:57791"/>
        <dbReference type="ChEBI" id="CHEBI:83900"/>
        <dbReference type="ChEBI" id="CHEBI:83905"/>
        <dbReference type="ChEBI" id="CHEBI:456216"/>
        <dbReference type="EC" id="6.3.2.13"/>
    </reaction>
</comment>
<keyword evidence="2 3" id="KW-0131">Cell cycle</keyword>
<dbReference type="InterPro" id="IPR013221">
    <property type="entry name" value="Mur_ligase_cen"/>
</dbReference>
<name>A0A1G6HD54_9GAMM</name>
<protein>
    <recommendedName>
        <fullName evidence="2">UDP-N-acetylmuramoyl-L-alanyl-D-glutamate--2,6-diaminopimelate ligase</fullName>
        <ecNumber evidence="2">6.3.2.13</ecNumber>
    </recommendedName>
    <alternativeName>
        <fullName evidence="2">Meso-A2pm-adding enzyme</fullName>
    </alternativeName>
    <alternativeName>
        <fullName evidence="2">Meso-diaminopimelate-adding enzyme</fullName>
    </alternativeName>
    <alternativeName>
        <fullName evidence="2">UDP-MurNAc-L-Ala-D-Glu:meso-diaminopimelate ligase</fullName>
    </alternativeName>
    <alternativeName>
        <fullName evidence="2">UDP-MurNAc-tripeptide synthetase</fullName>
    </alternativeName>
    <alternativeName>
        <fullName evidence="2">UDP-N-acetylmuramyl-tripeptide synthetase</fullName>
    </alternativeName>
</protein>
<organism evidence="6 7">
    <name type="scientific">Acinetobacter marinus</name>
    <dbReference type="NCBI Taxonomy" id="281375"/>
    <lineage>
        <taxon>Bacteria</taxon>
        <taxon>Pseudomonadati</taxon>
        <taxon>Pseudomonadota</taxon>
        <taxon>Gammaproteobacteria</taxon>
        <taxon>Moraxellales</taxon>
        <taxon>Moraxellaceae</taxon>
        <taxon>Acinetobacter</taxon>
    </lineage>
</organism>
<comment type="subcellular location">
    <subcellularLocation>
        <location evidence="2 3">Cytoplasm</location>
    </subcellularLocation>
</comment>
<dbReference type="PANTHER" id="PTHR23135">
    <property type="entry name" value="MUR LIGASE FAMILY MEMBER"/>
    <property type="match status" value="1"/>
</dbReference>
<dbReference type="EC" id="6.3.2.13" evidence="2"/>
<dbReference type="GO" id="GO:0000287">
    <property type="term" value="F:magnesium ion binding"/>
    <property type="evidence" value="ECO:0007669"/>
    <property type="project" value="UniProtKB-UniRule"/>
</dbReference>
<dbReference type="OrthoDB" id="9800958at2"/>
<feature type="binding site" evidence="2">
    <location>
        <position position="196"/>
    </location>
    <ligand>
        <name>UDP-N-acetyl-alpha-D-muramoyl-L-alanyl-D-glutamate</name>
        <dbReference type="ChEBI" id="CHEBI:83900"/>
    </ligand>
</feature>
<keyword evidence="7" id="KW-1185">Reference proteome</keyword>
<dbReference type="SUPFAM" id="SSF53244">
    <property type="entry name" value="MurD-like peptide ligases, peptide-binding domain"/>
    <property type="match status" value="1"/>
</dbReference>
<feature type="binding site" evidence="2">
    <location>
        <position position="194"/>
    </location>
    <ligand>
        <name>UDP-N-acetyl-alpha-D-muramoyl-L-alanyl-D-glutamate</name>
        <dbReference type="ChEBI" id="CHEBI:83900"/>
    </ligand>
</feature>
<dbReference type="Gene3D" id="3.90.190.20">
    <property type="entry name" value="Mur ligase, C-terminal domain"/>
    <property type="match status" value="1"/>
</dbReference>
<dbReference type="InterPro" id="IPR004101">
    <property type="entry name" value="Mur_ligase_C"/>
</dbReference>
<evidence type="ECO:0000259" key="4">
    <source>
        <dbReference type="Pfam" id="PF02875"/>
    </source>
</evidence>
<gene>
    <name evidence="2" type="primary">murE</name>
    <name evidence="6" type="ORF">SAMN05421749_102113</name>
</gene>
<feature type="binding site" evidence="2">
    <location>
        <begin position="416"/>
        <end position="419"/>
    </location>
    <ligand>
        <name>meso-2,6-diaminopimelate</name>
        <dbReference type="ChEBI" id="CHEBI:57791"/>
    </ligand>
</feature>
<keyword evidence="2 3" id="KW-0132">Cell division</keyword>
<dbReference type="EMBL" id="FMYK01000002">
    <property type="protein sequence ID" value="SDB92190.1"/>
    <property type="molecule type" value="Genomic_DNA"/>
</dbReference>
<dbReference type="NCBIfam" id="TIGR01085">
    <property type="entry name" value="murE"/>
    <property type="match status" value="1"/>
</dbReference>
<dbReference type="Pfam" id="PF02875">
    <property type="entry name" value="Mur_ligase_C"/>
    <property type="match status" value="1"/>
</dbReference>
<dbReference type="Proteomes" id="UP000242317">
    <property type="component" value="Unassembled WGS sequence"/>
</dbReference>
<evidence type="ECO:0000256" key="3">
    <source>
        <dbReference type="RuleBase" id="RU004135"/>
    </source>
</evidence>
<comment type="PTM">
    <text evidence="2">Carboxylation is probably crucial for Mg(2+) binding and, consequently, for the gamma-phosphate positioning of ATP.</text>
</comment>
<keyword evidence="2 3" id="KW-0961">Cell wall biogenesis/degradation</keyword>
<dbReference type="GO" id="GO:0005524">
    <property type="term" value="F:ATP binding"/>
    <property type="evidence" value="ECO:0007669"/>
    <property type="project" value="UniProtKB-UniRule"/>
</dbReference>
<dbReference type="PANTHER" id="PTHR23135:SF4">
    <property type="entry name" value="UDP-N-ACETYLMURAMOYL-L-ALANYL-D-GLUTAMATE--2,6-DIAMINOPIMELATE LIGASE MURE HOMOLOG, CHLOROPLASTIC"/>
    <property type="match status" value="1"/>
</dbReference>
<dbReference type="AlphaFoldDB" id="A0A1G6HD54"/>
<dbReference type="NCBIfam" id="NF001126">
    <property type="entry name" value="PRK00139.1-4"/>
    <property type="match status" value="1"/>
</dbReference>
<evidence type="ECO:0000259" key="5">
    <source>
        <dbReference type="Pfam" id="PF08245"/>
    </source>
</evidence>
<feature type="binding site" evidence="2">
    <location>
        <position position="475"/>
    </location>
    <ligand>
        <name>meso-2,6-diaminopimelate</name>
        <dbReference type="ChEBI" id="CHEBI:57791"/>
    </ligand>
</feature>
<dbReference type="GO" id="GO:0005737">
    <property type="term" value="C:cytoplasm"/>
    <property type="evidence" value="ECO:0007669"/>
    <property type="project" value="UniProtKB-SubCell"/>
</dbReference>
<dbReference type="InterPro" id="IPR036615">
    <property type="entry name" value="Mur_ligase_C_dom_sf"/>
</dbReference>
<dbReference type="Gene3D" id="3.40.1190.10">
    <property type="entry name" value="Mur-like, catalytic domain"/>
    <property type="match status" value="1"/>
</dbReference>
<dbReference type="GO" id="GO:0071555">
    <property type="term" value="P:cell wall organization"/>
    <property type="evidence" value="ECO:0007669"/>
    <property type="project" value="UniProtKB-KW"/>
</dbReference>
<dbReference type="GO" id="GO:0008360">
    <property type="term" value="P:regulation of cell shape"/>
    <property type="evidence" value="ECO:0007669"/>
    <property type="project" value="UniProtKB-KW"/>
</dbReference>
<dbReference type="Gene3D" id="3.40.1390.10">
    <property type="entry name" value="MurE/MurF, N-terminal domain"/>
    <property type="match status" value="1"/>
</dbReference>
<comment type="pathway">
    <text evidence="2 3">Cell wall biogenesis; peptidoglycan biosynthesis.</text>
</comment>
<dbReference type="RefSeq" id="WP_092616379.1">
    <property type="nucleotide sequence ID" value="NZ_FMYK01000002.1"/>
</dbReference>
<keyword evidence="2 3" id="KW-0133">Cell shape</keyword>
<feature type="domain" description="Mur ligase C-terminal" evidence="4">
    <location>
        <begin position="344"/>
        <end position="473"/>
    </location>
</feature>
<keyword evidence="2" id="KW-0547">Nucleotide-binding</keyword>
<dbReference type="InterPro" id="IPR005761">
    <property type="entry name" value="UDP-N-AcMur-Glu-dNH2Pim_ligase"/>
</dbReference>
<keyword evidence="2" id="KW-0460">Magnesium</keyword>
<feature type="binding site" evidence="2">
    <location>
        <position position="36"/>
    </location>
    <ligand>
        <name>UDP-N-acetyl-alpha-D-muramoyl-L-alanyl-D-glutamate</name>
        <dbReference type="ChEBI" id="CHEBI:83900"/>
    </ligand>
</feature>
<dbReference type="Pfam" id="PF08245">
    <property type="entry name" value="Mur_ligase_M"/>
    <property type="match status" value="1"/>
</dbReference>
<dbReference type="InterPro" id="IPR035911">
    <property type="entry name" value="MurE/MurF_N"/>
</dbReference>
<evidence type="ECO:0000313" key="6">
    <source>
        <dbReference type="EMBL" id="SDB92190.1"/>
    </source>
</evidence>
<evidence type="ECO:0000256" key="1">
    <source>
        <dbReference type="ARBA" id="ARBA00005898"/>
    </source>
</evidence>
<feature type="binding site" evidence="2">
    <location>
        <position position="188"/>
    </location>
    <ligand>
        <name>UDP-N-acetyl-alpha-D-muramoyl-L-alanyl-D-glutamate</name>
        <dbReference type="ChEBI" id="CHEBI:83900"/>
    </ligand>
</feature>
<evidence type="ECO:0000313" key="7">
    <source>
        <dbReference type="Proteomes" id="UP000242317"/>
    </source>
</evidence>
<sequence length="510" mass="56261">MSTLQYIWTGEIASITANASLPKWANDTFSGFQLDSRQVQSGDIFIALQGINNDLEKTQHYINSALEKGAIGVLTEVQIPAHENVLYLPQLRQILGLLQQYFLQAKAPLDLAQVVAVTGTNGKTTVSRLIAELLTMLGQATAVMGTTGNGILPNLQASTHTTLDALHLQQSFYDYSLQGARYLALEASSHGLEQGRLAGMPIAVATFTNLSRDHLDYHKTLENYAEAKAMLFDFPSLKHAVIHQDDDFASLMVEHAKNNPVQPKIATYSMRHDDADYHLSNVQFSLDGASFTLQCASGEYQVNSPLLGRFNVENVLAAIICVEKLGYALADIMPLVANLKGAPGRMQVIADQGRLFIVDYAHTPDALAQVLQSLKAHVEHQLWAVYGCGGDRDRGKRPEMTQAAIDCADQVLMTTDNPRTEDPLQIFADMKANLSEQMVNAENFHEIHDRREAIKFAVRQAKQGDIVVIAGKGHENYQEIDGVRHWFDDVVEVESAIQAQPHQPQSYPAE</sequence>
<keyword evidence="2 3" id="KW-0573">Peptidoglycan synthesis</keyword>
<feature type="short sequence motif" description="Meso-diaminopimelate recognition motif" evidence="2">
    <location>
        <begin position="416"/>
        <end position="419"/>
    </location>
</feature>
<feature type="binding site" evidence="2">
    <location>
        <begin position="119"/>
        <end position="125"/>
    </location>
    <ligand>
        <name>ATP</name>
        <dbReference type="ChEBI" id="CHEBI:30616"/>
    </ligand>
</feature>
<feature type="binding site" evidence="2">
    <location>
        <begin position="161"/>
        <end position="162"/>
    </location>
    <ligand>
        <name>UDP-N-acetyl-alpha-D-muramoyl-L-alanyl-D-glutamate</name>
        <dbReference type="ChEBI" id="CHEBI:83900"/>
    </ligand>
</feature>
<feature type="binding site" evidence="2">
    <location>
        <position position="34"/>
    </location>
    <ligand>
        <name>UDP-N-acetyl-alpha-D-muramoyl-L-alanyl-D-glutamate</name>
        <dbReference type="ChEBI" id="CHEBI:83900"/>
    </ligand>
</feature>
<dbReference type="NCBIfam" id="NF001124">
    <property type="entry name" value="PRK00139.1-2"/>
    <property type="match status" value="1"/>
</dbReference>
<dbReference type="GO" id="GO:0009252">
    <property type="term" value="P:peptidoglycan biosynthetic process"/>
    <property type="evidence" value="ECO:0007669"/>
    <property type="project" value="UniProtKB-UniRule"/>
</dbReference>
<dbReference type="SUPFAM" id="SSF53623">
    <property type="entry name" value="MurD-like peptide ligases, catalytic domain"/>
    <property type="match status" value="1"/>
</dbReference>
<comment type="similarity">
    <text evidence="1 2">Belongs to the MurCDEF family. MurE subfamily.</text>
</comment>
<proteinExistence type="inferred from homology"/>
<comment type="caution">
    <text evidence="2">Lacks conserved residue(s) required for the propagation of feature annotation.</text>
</comment>
<keyword evidence="2" id="KW-0067">ATP-binding</keyword>
<accession>A0A1G6HD54</accession>
<dbReference type="SUPFAM" id="SSF63418">
    <property type="entry name" value="MurE/MurF N-terminal domain"/>
    <property type="match status" value="1"/>
</dbReference>
<comment type="cofactor">
    <cofactor evidence="2">
        <name>Mg(2+)</name>
        <dbReference type="ChEBI" id="CHEBI:18420"/>
    </cofactor>
</comment>
<dbReference type="InterPro" id="IPR036565">
    <property type="entry name" value="Mur-like_cat_sf"/>
</dbReference>
<dbReference type="UniPathway" id="UPA00219"/>
<feature type="domain" description="Mur ligase central" evidence="5">
    <location>
        <begin position="117"/>
        <end position="321"/>
    </location>
</feature>
<dbReference type="HAMAP" id="MF_00208">
    <property type="entry name" value="MurE"/>
    <property type="match status" value="1"/>
</dbReference>
<reference evidence="7" key="1">
    <citation type="submission" date="2016-09" db="EMBL/GenBank/DDBJ databases">
        <authorList>
            <person name="Varghese N."/>
            <person name="Submissions S."/>
        </authorList>
    </citation>
    <scope>NUCLEOTIDE SEQUENCE [LARGE SCALE GENOMIC DNA]</scope>
    <source>
        <strain evidence="7">ANC 3699</strain>
    </source>
</reference>
<dbReference type="GO" id="GO:0008765">
    <property type="term" value="F:UDP-N-acetylmuramoylalanyl-D-glutamate-2,6-diaminopimelate ligase activity"/>
    <property type="evidence" value="ECO:0007669"/>
    <property type="project" value="UniProtKB-UniRule"/>
</dbReference>